<accession>A0A7T5QXM0</accession>
<protein>
    <submittedName>
        <fullName evidence="1">Major capsid protein</fullName>
    </submittedName>
</protein>
<reference evidence="1 2" key="1">
    <citation type="submission" date="2020-12" db="EMBL/GenBank/DDBJ databases">
        <authorList>
            <person name="Luo D."/>
            <person name="Li C."/>
            <person name="Zeng H."/>
        </authorList>
    </citation>
    <scope>NUCLEOTIDE SEQUENCE [LARGE SCALE GENOMIC DNA]</scope>
</reference>
<dbReference type="RefSeq" id="YP_010671881.1">
    <property type="nucleotide sequence ID" value="NC_070973.1"/>
</dbReference>
<sequence length="361" mass="39455">MATLVSYDLNGKKLSFANWISNLSPTDTPFVSMTGKESIAQTLFQWQTDSLAAVVDNAVVEGSTAADGALASTTTLNNYTQILRKVLKVSDTANAMANYGRGRELQYQMEKAGKELKRDLELILLSAQEKDAGDASTKPRLTGAFQSLVAAIDEPDEDTGAVVHKGIAGEEPVESDIWGLTYNLYLSGSHADIIMFHPKHASFFSSLMEVGVGDRVKMFDGKDTKFNTYVTEVIDPLGQRYRLIPNRWMPEDAIYFFRAKDWTQMVLRAPERVKLAKDGSYEKWMIEMEVGLRHANPFASGILKMGVTPPKPPVESVAIAGAAEQFVKVGETIALSVTVSPEDADQTVTVTSDNESIAKGA</sequence>
<keyword evidence="2" id="KW-1185">Reference proteome</keyword>
<dbReference type="Pfam" id="PF17236">
    <property type="entry name" value="SU10_MCP"/>
    <property type="match status" value="1"/>
</dbReference>
<dbReference type="GeneID" id="77948143"/>
<name>A0A7T5QXM0_9CAUD</name>
<dbReference type="EMBL" id="MW343794">
    <property type="protein sequence ID" value="QQG33633.1"/>
    <property type="molecule type" value="Genomic_DNA"/>
</dbReference>
<proteinExistence type="predicted"/>
<dbReference type="KEGG" id="vg:77948143"/>
<evidence type="ECO:0000313" key="1">
    <source>
        <dbReference type="EMBL" id="QQG33633.1"/>
    </source>
</evidence>
<dbReference type="InterPro" id="IPR035198">
    <property type="entry name" value="SU10_MCP"/>
</dbReference>
<dbReference type="Proteomes" id="UP000595896">
    <property type="component" value="Segment"/>
</dbReference>
<organism evidence="1 2">
    <name type="scientific">Cronobacter phage A24</name>
    <dbReference type="NCBI Taxonomy" id="2795745"/>
    <lineage>
        <taxon>Viruses</taxon>
        <taxon>Duplodnaviria</taxon>
        <taxon>Heunggongvirae</taxon>
        <taxon>Uroviricota</taxon>
        <taxon>Caudoviricetes</taxon>
        <taxon>Grimontviridae</taxon>
        <taxon>Crifsvirus</taxon>
        <taxon>Crifsvirus A24</taxon>
    </lineage>
</organism>
<evidence type="ECO:0000313" key="2">
    <source>
        <dbReference type="Proteomes" id="UP000595896"/>
    </source>
</evidence>
<dbReference type="Gene3D" id="2.60.40.1080">
    <property type="match status" value="1"/>
</dbReference>